<proteinExistence type="predicted"/>
<dbReference type="EMBL" id="JAAXPN010000001">
    <property type="protein sequence ID" value="NKZ23336.1"/>
    <property type="molecule type" value="Genomic_DNA"/>
</dbReference>
<dbReference type="PANTHER" id="PTHR10091">
    <property type="entry name" value="ALDOSE-1-EPIMERASE"/>
    <property type="match status" value="1"/>
</dbReference>
<gene>
    <name evidence="1" type="ORF">HF964_00700</name>
</gene>
<protein>
    <recommendedName>
        <fullName evidence="3">Aldose 1-epimerase</fullName>
    </recommendedName>
</protein>
<sequence>MKLTVTYVNQLHGHQVMCFQLENQRHTRLAILNYGGIIQEFSVIDGNERINLLTPVEDLTVSRNNGRNINCLLGRVAGIIQASRFVYEGDVWNLPTNYYTHTINGGPHGFSTQFFNVTTDGEAGTITLHYQASEQFDGFPGTLDVAIVYQLTEDDAVHITFTGHQKERPGIFNPTIKTYFDLGKSVADITNSKLAINAQQRLLVDADNVPTGEVTAVSKDGFNCLNVQSLSIPSAGVAANYIMPPDLKQVAVTLTNSVTKRMVQVFSNHNGLYLEGAKLARGQLLASKQHLKPQAVVIMPQNLPNSVNIPEFGSISIAVGETKRYDIIYRYIKIN</sequence>
<dbReference type="InterPro" id="IPR008183">
    <property type="entry name" value="Aldose_1/G6P_1-epimerase"/>
</dbReference>
<evidence type="ECO:0008006" key="3">
    <source>
        <dbReference type="Google" id="ProtNLM"/>
    </source>
</evidence>
<name>A0A7X6N039_9LACO</name>
<dbReference type="Gene3D" id="2.70.98.10">
    <property type="match status" value="1"/>
</dbReference>
<evidence type="ECO:0000313" key="2">
    <source>
        <dbReference type="Proteomes" id="UP000549765"/>
    </source>
</evidence>
<accession>A0A7X6N039</accession>
<dbReference type="InterPro" id="IPR014718">
    <property type="entry name" value="GH-type_carb-bd"/>
</dbReference>
<organism evidence="1 2">
    <name type="scientific">Periweissella fabalis</name>
    <dbReference type="NCBI Taxonomy" id="1070421"/>
    <lineage>
        <taxon>Bacteria</taxon>
        <taxon>Bacillati</taxon>
        <taxon>Bacillota</taxon>
        <taxon>Bacilli</taxon>
        <taxon>Lactobacillales</taxon>
        <taxon>Lactobacillaceae</taxon>
        <taxon>Periweissella</taxon>
    </lineage>
</organism>
<comment type="caution">
    <text evidence="1">The sequence shown here is derived from an EMBL/GenBank/DDBJ whole genome shotgun (WGS) entry which is preliminary data.</text>
</comment>
<dbReference type="GO" id="GO:0005737">
    <property type="term" value="C:cytoplasm"/>
    <property type="evidence" value="ECO:0007669"/>
    <property type="project" value="TreeGrafter"/>
</dbReference>
<dbReference type="PANTHER" id="PTHR10091:SF0">
    <property type="entry name" value="GALACTOSE MUTAROTASE"/>
    <property type="match status" value="1"/>
</dbReference>
<dbReference type="RefSeq" id="WP_168721134.1">
    <property type="nucleotide sequence ID" value="NZ_JAAXPN010000001.1"/>
</dbReference>
<dbReference type="Proteomes" id="UP000549765">
    <property type="component" value="Unassembled WGS sequence"/>
</dbReference>
<reference evidence="1 2" key="1">
    <citation type="submission" date="2020-04" db="EMBL/GenBank/DDBJ databases">
        <title>MicrobeNet Type strains.</title>
        <authorList>
            <person name="Nicholson A.C."/>
        </authorList>
    </citation>
    <scope>NUCLEOTIDE SEQUENCE [LARGE SCALE GENOMIC DNA]</scope>
    <source>
        <strain evidence="1 2">CCUG 61472</strain>
    </source>
</reference>
<keyword evidence="2" id="KW-1185">Reference proteome</keyword>
<dbReference type="GO" id="GO:0033499">
    <property type="term" value="P:galactose catabolic process via UDP-galactose, Leloir pathway"/>
    <property type="evidence" value="ECO:0007669"/>
    <property type="project" value="TreeGrafter"/>
</dbReference>
<dbReference type="GO" id="GO:0006006">
    <property type="term" value="P:glucose metabolic process"/>
    <property type="evidence" value="ECO:0007669"/>
    <property type="project" value="TreeGrafter"/>
</dbReference>
<dbReference type="Pfam" id="PF01263">
    <property type="entry name" value="Aldose_epim"/>
    <property type="match status" value="1"/>
</dbReference>
<evidence type="ECO:0000313" key="1">
    <source>
        <dbReference type="EMBL" id="NKZ23336.1"/>
    </source>
</evidence>
<dbReference type="InterPro" id="IPR011013">
    <property type="entry name" value="Gal_mutarotase_sf_dom"/>
</dbReference>
<dbReference type="GO" id="GO:0030246">
    <property type="term" value="F:carbohydrate binding"/>
    <property type="evidence" value="ECO:0007669"/>
    <property type="project" value="InterPro"/>
</dbReference>
<dbReference type="GO" id="GO:0004034">
    <property type="term" value="F:aldose 1-epimerase activity"/>
    <property type="evidence" value="ECO:0007669"/>
    <property type="project" value="TreeGrafter"/>
</dbReference>
<dbReference type="AlphaFoldDB" id="A0A7X6N039"/>
<dbReference type="SUPFAM" id="SSF74650">
    <property type="entry name" value="Galactose mutarotase-like"/>
    <property type="match status" value="1"/>
</dbReference>